<dbReference type="EMBL" id="RXIC02000023">
    <property type="protein sequence ID" value="KAB1213637.1"/>
    <property type="molecule type" value="Genomic_DNA"/>
</dbReference>
<dbReference type="InterPro" id="IPR049627">
    <property type="entry name" value="SLX8"/>
</dbReference>
<dbReference type="Gene3D" id="3.30.40.10">
    <property type="entry name" value="Zinc/RING finger domain, C3HC4 (zinc finger)"/>
    <property type="match status" value="1"/>
</dbReference>
<dbReference type="PANTHER" id="PTHR47094:SF18">
    <property type="entry name" value="RING-TYPE DOMAIN-CONTAINING PROTEIN"/>
    <property type="match status" value="1"/>
</dbReference>
<dbReference type="GO" id="GO:0061630">
    <property type="term" value="F:ubiquitin protein ligase activity"/>
    <property type="evidence" value="ECO:0007669"/>
    <property type="project" value="InterPro"/>
</dbReference>
<gene>
    <name evidence="7" type="ORF">CJ030_MR5G020294</name>
    <name evidence="6" type="ORF">CJ030_MR5G020312</name>
</gene>
<proteinExistence type="predicted"/>
<dbReference type="OrthoDB" id="6105938at2759"/>
<evidence type="ECO:0000313" key="6">
    <source>
        <dbReference type="EMBL" id="KAB1213619.1"/>
    </source>
</evidence>
<evidence type="ECO:0000256" key="4">
    <source>
        <dbReference type="PROSITE-ProRule" id="PRU00175"/>
    </source>
</evidence>
<dbReference type="PANTHER" id="PTHR47094">
    <property type="entry name" value="ELFLESS, ISOFORM B"/>
    <property type="match status" value="1"/>
</dbReference>
<dbReference type="Pfam" id="PF13639">
    <property type="entry name" value="zf-RING_2"/>
    <property type="match status" value="1"/>
</dbReference>
<dbReference type="Proteomes" id="UP000516437">
    <property type="component" value="Chromosome 5"/>
</dbReference>
<dbReference type="PROSITE" id="PS50089">
    <property type="entry name" value="ZF_RING_2"/>
    <property type="match status" value="1"/>
</dbReference>
<evidence type="ECO:0000313" key="7">
    <source>
        <dbReference type="EMBL" id="KAB1213637.1"/>
    </source>
</evidence>
<name>A0A6A1VL41_9ROSI</name>
<dbReference type="GO" id="GO:0140082">
    <property type="term" value="F:SUMO-ubiquitin ligase activity"/>
    <property type="evidence" value="ECO:0007669"/>
    <property type="project" value="TreeGrafter"/>
</dbReference>
<dbReference type="InterPro" id="IPR013083">
    <property type="entry name" value="Znf_RING/FYVE/PHD"/>
</dbReference>
<reference evidence="6" key="3">
    <citation type="submission" date="2019-09" db="EMBL/GenBank/DDBJ databases">
        <authorList>
            <person name="Gao Z."/>
        </authorList>
    </citation>
    <scope>NUCLEOTIDE SEQUENCE</scope>
    <source>
        <tissue evidence="6">Leaves</tissue>
    </source>
</reference>
<dbReference type="InterPro" id="IPR017907">
    <property type="entry name" value="Znf_RING_CS"/>
</dbReference>
<dbReference type="SMART" id="SM00184">
    <property type="entry name" value="RING"/>
    <property type="match status" value="1"/>
</dbReference>
<evidence type="ECO:0000256" key="2">
    <source>
        <dbReference type="ARBA" id="ARBA00022771"/>
    </source>
</evidence>
<dbReference type="InterPro" id="IPR001841">
    <property type="entry name" value="Znf_RING"/>
</dbReference>
<accession>A0A6A1VL41</accession>
<feature type="domain" description="RING-type" evidence="5">
    <location>
        <begin position="170"/>
        <end position="208"/>
    </location>
</feature>
<keyword evidence="3" id="KW-0862">Zinc</keyword>
<dbReference type="AlphaFoldDB" id="A0A6A1VL41"/>
<evidence type="ECO:0000256" key="1">
    <source>
        <dbReference type="ARBA" id="ARBA00022723"/>
    </source>
</evidence>
<dbReference type="SUPFAM" id="SSF57850">
    <property type="entry name" value="RING/U-box"/>
    <property type="match status" value="1"/>
</dbReference>
<dbReference type="EMBL" id="RXIC02000023">
    <property type="protein sequence ID" value="KAB1213619.1"/>
    <property type="molecule type" value="Genomic_DNA"/>
</dbReference>
<reference evidence="6" key="1">
    <citation type="submission" date="2018-07" db="EMBL/GenBank/DDBJ databases">
        <authorList>
            <person name="Gao Z.-S."/>
            <person name="Jia H.-M."/>
            <person name="Jia H.-J."/>
            <person name="Cai Q.-L."/>
            <person name="Wang Y."/>
            <person name="Zhao H.-B."/>
        </authorList>
    </citation>
    <scope>NUCLEOTIDE SEQUENCE</scope>
    <source>
        <tissue evidence="6">Leaves</tissue>
    </source>
</reference>
<protein>
    <recommendedName>
        <fullName evidence="5">RING-type domain-containing protein</fullName>
    </recommendedName>
</protein>
<keyword evidence="2 4" id="KW-0863">Zinc-finger</keyword>
<evidence type="ECO:0000259" key="5">
    <source>
        <dbReference type="PROSITE" id="PS50089"/>
    </source>
</evidence>
<dbReference type="GO" id="GO:0008270">
    <property type="term" value="F:zinc ion binding"/>
    <property type="evidence" value="ECO:0007669"/>
    <property type="project" value="UniProtKB-KW"/>
</dbReference>
<dbReference type="GO" id="GO:0006511">
    <property type="term" value="P:ubiquitin-dependent protein catabolic process"/>
    <property type="evidence" value="ECO:0007669"/>
    <property type="project" value="TreeGrafter"/>
</dbReference>
<organism evidence="6 8">
    <name type="scientific">Morella rubra</name>
    <name type="common">Chinese bayberry</name>
    <dbReference type="NCBI Taxonomy" id="262757"/>
    <lineage>
        <taxon>Eukaryota</taxon>
        <taxon>Viridiplantae</taxon>
        <taxon>Streptophyta</taxon>
        <taxon>Embryophyta</taxon>
        <taxon>Tracheophyta</taxon>
        <taxon>Spermatophyta</taxon>
        <taxon>Magnoliopsida</taxon>
        <taxon>eudicotyledons</taxon>
        <taxon>Gunneridae</taxon>
        <taxon>Pentapetalae</taxon>
        <taxon>rosids</taxon>
        <taxon>fabids</taxon>
        <taxon>Fagales</taxon>
        <taxon>Myricaceae</taxon>
        <taxon>Morella</taxon>
    </lineage>
</organism>
<keyword evidence="1" id="KW-0479">Metal-binding</keyword>
<comment type="caution">
    <text evidence="6">The sequence shown here is derived from an EMBL/GenBank/DDBJ whole genome shotgun (WGS) entry which is preliminary data.</text>
</comment>
<reference evidence="6 8" key="2">
    <citation type="journal article" date="2019" name="Plant Biotechnol. J.">
        <title>The red bayberry genome and genetic basis of sex determination.</title>
        <authorList>
            <person name="Jia H.M."/>
            <person name="Jia H.J."/>
            <person name="Cai Q.L."/>
            <person name="Wang Y."/>
            <person name="Zhao H.B."/>
            <person name="Yang W.F."/>
            <person name="Wang G.Y."/>
            <person name="Li Y.H."/>
            <person name="Zhan D.L."/>
            <person name="Shen Y.T."/>
            <person name="Niu Q.F."/>
            <person name="Chang L."/>
            <person name="Qiu J."/>
            <person name="Zhao L."/>
            <person name="Xie H.B."/>
            <person name="Fu W.Y."/>
            <person name="Jin J."/>
            <person name="Li X.W."/>
            <person name="Jiao Y."/>
            <person name="Zhou C.C."/>
            <person name="Tu T."/>
            <person name="Chai C.Y."/>
            <person name="Gao J.L."/>
            <person name="Fan L.J."/>
            <person name="van de Weg E."/>
            <person name="Wang J.Y."/>
            <person name="Gao Z.S."/>
        </authorList>
    </citation>
    <scope>NUCLEOTIDE SEQUENCE [LARGE SCALE GENOMIC DNA]</scope>
    <source>
        <tissue evidence="6">Leaves</tissue>
    </source>
</reference>
<dbReference type="PROSITE" id="PS00518">
    <property type="entry name" value="ZF_RING_1"/>
    <property type="match status" value="1"/>
</dbReference>
<dbReference type="GO" id="GO:0032183">
    <property type="term" value="F:SUMO binding"/>
    <property type="evidence" value="ECO:0007669"/>
    <property type="project" value="TreeGrafter"/>
</dbReference>
<keyword evidence="8" id="KW-1185">Reference proteome</keyword>
<evidence type="ECO:0000313" key="8">
    <source>
        <dbReference type="Proteomes" id="UP000516437"/>
    </source>
</evidence>
<evidence type="ECO:0000256" key="3">
    <source>
        <dbReference type="ARBA" id="ARBA00022833"/>
    </source>
</evidence>
<sequence>MSLNEMSESPEGNPQVVERRRLMLEVDLNYPPPDWNMALTDPQDLQAQHIGPSQREPMNNAEFIDEEVVVISPRKFAEAVNNSQRNHSRRSCEVIGRLHEPAEAYSGISAESTNRVPSHIKHRLTRKNAVYNWELYMNSEVHDKIKMNNLSISPEMPQGVSQNEPFVFSCVICMGQMIEETSTKCGHIFCKKCIEAAIATQHKCPTCRRKLKKRDIFRVYLPTAS</sequence>
<dbReference type="GO" id="GO:0033768">
    <property type="term" value="C:SUMO-targeted ubiquitin ligase complex"/>
    <property type="evidence" value="ECO:0007669"/>
    <property type="project" value="TreeGrafter"/>
</dbReference>